<evidence type="ECO:0000256" key="6">
    <source>
        <dbReference type="ARBA" id="ARBA00023274"/>
    </source>
</evidence>
<keyword evidence="5" id="KW-0496">Mitochondrion</keyword>
<proteinExistence type="inferred from homology"/>
<dbReference type="Pfam" id="PF15433">
    <property type="entry name" value="MRP-S31"/>
    <property type="match status" value="1"/>
</dbReference>
<comment type="similarity">
    <text evidence="2">Belongs to the mitochondrion-specific ribosomal protein mS31 family.</text>
</comment>
<keyword evidence="4" id="KW-0689">Ribosomal protein</keyword>
<dbReference type="Proteomes" id="UP000270296">
    <property type="component" value="Unassembled WGS sequence"/>
</dbReference>
<dbReference type="GO" id="GO:0005763">
    <property type="term" value="C:mitochondrial small ribosomal subunit"/>
    <property type="evidence" value="ECO:0007669"/>
    <property type="project" value="InterPro"/>
</dbReference>
<evidence type="ECO:0000256" key="2">
    <source>
        <dbReference type="ARBA" id="ARBA00011057"/>
    </source>
</evidence>
<evidence type="ECO:0000313" key="10">
    <source>
        <dbReference type="Proteomes" id="UP000270296"/>
    </source>
</evidence>
<keyword evidence="3" id="KW-0809">Transit peptide</keyword>
<keyword evidence="10" id="KW-1185">Reference proteome</keyword>
<evidence type="ECO:0000256" key="7">
    <source>
        <dbReference type="ARBA" id="ARBA00035133"/>
    </source>
</evidence>
<dbReference type="PANTHER" id="PTHR13231">
    <property type="entry name" value="MITOCHONDRIAL RIBOSOMAL PROTEIN S31"/>
    <property type="match status" value="1"/>
</dbReference>
<sequence length="174" mass="20461">MSRNQNTQTSSVAFRLGDGPKLDIFDISPVTAESEPPLLPVWRLLDAKMQEKMYKPIPRNGFEEMIQWTEEGKLYPYPVNNEYMFHERNVPFYEHIFLENLIKDGFPSSGPIRHFMELVTHGLSKNPFMSIEKKRDHIDWFKQYFKEKKGEIDRLHEKELAVSKVSSKAAARKE</sequence>
<dbReference type="GO" id="GO:0003735">
    <property type="term" value="F:structural constituent of ribosome"/>
    <property type="evidence" value="ECO:0007669"/>
    <property type="project" value="InterPro"/>
</dbReference>
<evidence type="ECO:0000256" key="8">
    <source>
        <dbReference type="ARBA" id="ARBA00035363"/>
    </source>
</evidence>
<organism evidence="9 10">
    <name type="scientific">Soboliphyme baturini</name>
    <dbReference type="NCBI Taxonomy" id="241478"/>
    <lineage>
        <taxon>Eukaryota</taxon>
        <taxon>Metazoa</taxon>
        <taxon>Ecdysozoa</taxon>
        <taxon>Nematoda</taxon>
        <taxon>Enoplea</taxon>
        <taxon>Dorylaimia</taxon>
        <taxon>Dioctophymatida</taxon>
        <taxon>Dioctophymatoidea</taxon>
        <taxon>Soboliphymatidae</taxon>
        <taxon>Soboliphyme</taxon>
    </lineage>
</organism>
<comment type="subcellular location">
    <subcellularLocation>
        <location evidence="1">Mitochondrion</location>
    </subcellularLocation>
</comment>
<evidence type="ECO:0000256" key="4">
    <source>
        <dbReference type="ARBA" id="ARBA00022980"/>
    </source>
</evidence>
<protein>
    <recommendedName>
        <fullName evidence="7">Small ribosomal subunit protein mS31</fullName>
    </recommendedName>
    <alternativeName>
        <fullName evidence="8">28S ribosomal protein S31, mitochondrial</fullName>
    </alternativeName>
</protein>
<dbReference type="EMBL" id="UZAM01007383">
    <property type="protein sequence ID" value="VDO98782.1"/>
    <property type="molecule type" value="Genomic_DNA"/>
</dbReference>
<reference evidence="9 10" key="1">
    <citation type="submission" date="2018-11" db="EMBL/GenBank/DDBJ databases">
        <authorList>
            <consortium name="Pathogen Informatics"/>
        </authorList>
    </citation>
    <scope>NUCLEOTIDE SEQUENCE [LARGE SCALE GENOMIC DNA]</scope>
</reference>
<dbReference type="PANTHER" id="PTHR13231:SF3">
    <property type="entry name" value="SMALL RIBOSOMAL SUBUNIT PROTEIN MS31"/>
    <property type="match status" value="1"/>
</dbReference>
<dbReference type="OrthoDB" id="5989925at2759"/>
<evidence type="ECO:0000256" key="1">
    <source>
        <dbReference type="ARBA" id="ARBA00004173"/>
    </source>
</evidence>
<evidence type="ECO:0000256" key="3">
    <source>
        <dbReference type="ARBA" id="ARBA00022946"/>
    </source>
</evidence>
<accession>A0A3P8DRJ4</accession>
<dbReference type="AlphaFoldDB" id="A0A3P8DRJ4"/>
<gene>
    <name evidence="9" type="ORF">SBAD_LOCUS2748</name>
</gene>
<evidence type="ECO:0000313" key="9">
    <source>
        <dbReference type="EMBL" id="VDO98782.1"/>
    </source>
</evidence>
<name>A0A3P8DRJ4_9BILA</name>
<evidence type="ECO:0000256" key="5">
    <source>
        <dbReference type="ARBA" id="ARBA00023128"/>
    </source>
</evidence>
<dbReference type="InterPro" id="IPR026299">
    <property type="entry name" value="MRP-S31"/>
</dbReference>
<keyword evidence="6" id="KW-0687">Ribonucleoprotein</keyword>